<dbReference type="Gene3D" id="3.30.200.20">
    <property type="entry name" value="Phosphorylase Kinase, domain 1"/>
    <property type="match status" value="1"/>
</dbReference>
<evidence type="ECO:0000313" key="3">
    <source>
        <dbReference type="Proteomes" id="UP001500967"/>
    </source>
</evidence>
<dbReference type="InterPro" id="IPR052898">
    <property type="entry name" value="ACAD10-like"/>
</dbReference>
<name>A0ABP3EKV4_9ACTN</name>
<dbReference type="InterPro" id="IPR011009">
    <property type="entry name" value="Kinase-like_dom_sf"/>
</dbReference>
<dbReference type="CDD" id="cd05154">
    <property type="entry name" value="ACAD10_11_N-like"/>
    <property type="match status" value="1"/>
</dbReference>
<dbReference type="RefSeq" id="WP_344652607.1">
    <property type="nucleotide sequence ID" value="NZ_BAAAGX010000028.1"/>
</dbReference>
<evidence type="ECO:0000313" key="2">
    <source>
        <dbReference type="EMBL" id="GAA0267871.1"/>
    </source>
</evidence>
<dbReference type="PANTHER" id="PTHR47829:SF1">
    <property type="entry name" value="HAD FAMILY PHOSPHATASE"/>
    <property type="match status" value="1"/>
</dbReference>
<dbReference type="Gene3D" id="3.90.1200.10">
    <property type="match status" value="1"/>
</dbReference>
<dbReference type="EMBL" id="BAAAGX010000028">
    <property type="protein sequence ID" value="GAA0267871.1"/>
    <property type="molecule type" value="Genomic_DNA"/>
</dbReference>
<dbReference type="Pfam" id="PF01636">
    <property type="entry name" value="APH"/>
    <property type="match status" value="1"/>
</dbReference>
<proteinExistence type="predicted"/>
<accession>A0ABP3EKV4</accession>
<keyword evidence="3" id="KW-1185">Reference proteome</keyword>
<gene>
    <name evidence="2" type="ORF">GCM10009539_63430</name>
</gene>
<dbReference type="PANTHER" id="PTHR47829">
    <property type="entry name" value="HYDROLASE, PUTATIVE (AFU_ORTHOLOGUE AFUA_1G12880)-RELATED"/>
    <property type="match status" value="1"/>
</dbReference>
<dbReference type="SUPFAM" id="SSF56112">
    <property type="entry name" value="Protein kinase-like (PK-like)"/>
    <property type="match status" value="1"/>
</dbReference>
<organism evidence="2 3">
    <name type="scientific">Cryptosporangium japonicum</name>
    <dbReference type="NCBI Taxonomy" id="80872"/>
    <lineage>
        <taxon>Bacteria</taxon>
        <taxon>Bacillati</taxon>
        <taxon>Actinomycetota</taxon>
        <taxon>Actinomycetes</taxon>
        <taxon>Cryptosporangiales</taxon>
        <taxon>Cryptosporangiaceae</taxon>
        <taxon>Cryptosporangium</taxon>
    </lineage>
</organism>
<dbReference type="Proteomes" id="UP001500967">
    <property type="component" value="Unassembled WGS sequence"/>
</dbReference>
<reference evidence="3" key="1">
    <citation type="journal article" date="2019" name="Int. J. Syst. Evol. Microbiol.">
        <title>The Global Catalogue of Microorganisms (GCM) 10K type strain sequencing project: providing services to taxonomists for standard genome sequencing and annotation.</title>
        <authorList>
            <consortium name="The Broad Institute Genomics Platform"/>
            <consortium name="The Broad Institute Genome Sequencing Center for Infectious Disease"/>
            <person name="Wu L."/>
            <person name="Ma J."/>
        </authorList>
    </citation>
    <scope>NUCLEOTIDE SEQUENCE [LARGE SCALE GENOMIC DNA]</scope>
    <source>
        <strain evidence="3">JCM 10425</strain>
    </source>
</reference>
<dbReference type="InterPro" id="IPR041726">
    <property type="entry name" value="ACAD10_11_N"/>
</dbReference>
<evidence type="ECO:0000259" key="1">
    <source>
        <dbReference type="Pfam" id="PF01636"/>
    </source>
</evidence>
<protein>
    <submittedName>
        <fullName evidence="2">Phosphotransferase family protein</fullName>
    </submittedName>
</protein>
<sequence>MASDSALPGLDLARFTAWASRNIPEHGSVQDAELIAGGLSNLTYRITLDTGSLILRRPPRGPVLPSAHDMAREYRALSALQGSAVPVARTVAHHAEPDVLGAEFYLVEDVAGAVYRSAEQTASLSVDERAAVGTAVVEALARIHEVDLAATGLADFGPPSGYLQRQVRRWGRQWAASRTRDLPVLDEVVTRLNAELPADGETTLVHGDYRLDNMIVRGTRVAAVVDWELSTLGDPLADLALTLLYWGDDGTVSSAGGVTGHPGFPTADEFAAAYATRTGRSLELLPLYRAFAAFKLAVILEGVHARYLAGGTVGDGYARAGSAVGELASRALALLD</sequence>
<comment type="caution">
    <text evidence="2">The sequence shown here is derived from an EMBL/GenBank/DDBJ whole genome shotgun (WGS) entry which is preliminary data.</text>
</comment>
<dbReference type="InterPro" id="IPR002575">
    <property type="entry name" value="Aminoglycoside_PTrfase"/>
</dbReference>
<feature type="domain" description="Aminoglycoside phosphotransferase" evidence="1">
    <location>
        <begin position="32"/>
        <end position="256"/>
    </location>
</feature>